<dbReference type="PROSITE" id="PS00061">
    <property type="entry name" value="ADH_SHORT"/>
    <property type="match status" value="1"/>
</dbReference>
<dbReference type="SUPFAM" id="SSF51735">
    <property type="entry name" value="NAD(P)-binding Rossmann-fold domains"/>
    <property type="match status" value="1"/>
</dbReference>
<dbReference type="Pfam" id="PF13561">
    <property type="entry name" value="adh_short_C2"/>
    <property type="match status" value="1"/>
</dbReference>
<name>A0A1I6KI93_9SPHN</name>
<dbReference type="AlphaFoldDB" id="A0A1I6KI93"/>
<evidence type="ECO:0000313" key="2">
    <source>
        <dbReference type="EMBL" id="SFR90947.1"/>
    </source>
</evidence>
<dbReference type="RefSeq" id="WP_093313354.1">
    <property type="nucleotide sequence ID" value="NZ_FOZG01000001.1"/>
</dbReference>
<evidence type="ECO:0000313" key="3">
    <source>
        <dbReference type="Proteomes" id="UP000198824"/>
    </source>
</evidence>
<dbReference type="OrthoDB" id="9804774at2"/>
<dbReference type="FunFam" id="3.40.50.720:FF:000084">
    <property type="entry name" value="Short-chain dehydrogenase reductase"/>
    <property type="match status" value="1"/>
</dbReference>
<dbReference type="STRING" id="1166337.SAMN05192580_1770"/>
<keyword evidence="3" id="KW-1185">Reference proteome</keyword>
<dbReference type="Gene3D" id="3.40.50.720">
    <property type="entry name" value="NAD(P)-binding Rossmann-like Domain"/>
    <property type="match status" value="1"/>
</dbReference>
<gene>
    <name evidence="2" type="ORF">SAMN05192580_1770</name>
</gene>
<dbReference type="CDD" id="cd05233">
    <property type="entry name" value="SDR_c"/>
    <property type="match status" value="1"/>
</dbReference>
<sequence>MRFEGKSAIVTGAASGIGRAVAVRLAREGARVVIGDRNAEGLAETAAMIGEAAQAQPFDVADPAACAQIVAATVERHGRLDVLCNIAGVLDMAPVADFTVERWQRMIGVNLGGVFFMSQAALPHLVETRGCIVNMASAAGLVGVPYNAGYVASKHGVVGLTKAMALEFCNTGVRINAVCPGGVNTPLIAAPSAPGVDWAQVMRSAGWLNEGAKAEPEDIADTVAFLASKEARMITGIAMPVDGGQTAG</sequence>
<evidence type="ECO:0000256" key="1">
    <source>
        <dbReference type="ARBA" id="ARBA00006484"/>
    </source>
</evidence>
<proteinExistence type="inferred from homology"/>
<dbReference type="EMBL" id="FOZG01000001">
    <property type="protein sequence ID" value="SFR90947.1"/>
    <property type="molecule type" value="Genomic_DNA"/>
</dbReference>
<accession>A0A1I6KI93</accession>
<dbReference type="Proteomes" id="UP000198824">
    <property type="component" value="Unassembled WGS sequence"/>
</dbReference>
<dbReference type="PANTHER" id="PTHR43975">
    <property type="entry name" value="ZGC:101858"/>
    <property type="match status" value="1"/>
</dbReference>
<dbReference type="PRINTS" id="PR00080">
    <property type="entry name" value="SDRFAMILY"/>
</dbReference>
<comment type="similarity">
    <text evidence="1">Belongs to the short-chain dehydrogenases/reductases (SDR) family.</text>
</comment>
<reference evidence="2 3" key="1">
    <citation type="submission" date="2016-10" db="EMBL/GenBank/DDBJ databases">
        <authorList>
            <person name="de Groot N.N."/>
        </authorList>
    </citation>
    <scope>NUCLEOTIDE SEQUENCE [LARGE SCALE GENOMIC DNA]</scope>
    <source>
        <strain evidence="2 3">S5-249</strain>
    </source>
</reference>
<dbReference type="PANTHER" id="PTHR43975:SF2">
    <property type="entry name" value="EG:BACR7A4.14 PROTEIN-RELATED"/>
    <property type="match status" value="1"/>
</dbReference>
<protein>
    <submittedName>
        <fullName evidence="2">NADP-dependent 3-hydroxy acid dehydrogenase YdfG</fullName>
    </submittedName>
</protein>
<dbReference type="PRINTS" id="PR00081">
    <property type="entry name" value="GDHRDH"/>
</dbReference>
<organism evidence="2 3">
    <name type="scientific">Sphingomonas jatrophae</name>
    <dbReference type="NCBI Taxonomy" id="1166337"/>
    <lineage>
        <taxon>Bacteria</taxon>
        <taxon>Pseudomonadati</taxon>
        <taxon>Pseudomonadota</taxon>
        <taxon>Alphaproteobacteria</taxon>
        <taxon>Sphingomonadales</taxon>
        <taxon>Sphingomonadaceae</taxon>
        <taxon>Sphingomonas</taxon>
    </lineage>
</organism>
<dbReference type="InterPro" id="IPR002347">
    <property type="entry name" value="SDR_fam"/>
</dbReference>
<dbReference type="InterPro" id="IPR020904">
    <property type="entry name" value="Sc_DH/Rdtase_CS"/>
</dbReference>
<dbReference type="InterPro" id="IPR036291">
    <property type="entry name" value="NAD(P)-bd_dom_sf"/>
</dbReference>